<feature type="region of interest" description="Disordered" evidence="7">
    <location>
        <begin position="1"/>
        <end position="21"/>
    </location>
</feature>
<dbReference type="CDD" id="cd00009">
    <property type="entry name" value="AAA"/>
    <property type="match status" value="1"/>
</dbReference>
<dbReference type="GO" id="GO:0005663">
    <property type="term" value="C:DNA replication factor C complex"/>
    <property type="evidence" value="ECO:0007669"/>
    <property type="project" value="TreeGrafter"/>
</dbReference>
<evidence type="ECO:0000313" key="10">
    <source>
        <dbReference type="Proteomes" id="UP000001307"/>
    </source>
</evidence>
<dbReference type="InterPro" id="IPR047854">
    <property type="entry name" value="RFC_lid"/>
</dbReference>
<dbReference type="InterPro" id="IPR027417">
    <property type="entry name" value="P-loop_NTPase"/>
</dbReference>
<evidence type="ECO:0000256" key="3">
    <source>
        <dbReference type="ARBA" id="ARBA00022705"/>
    </source>
</evidence>
<dbReference type="EMBL" id="FN653025">
    <property type="protein sequence ID" value="CBY18583.1"/>
    <property type="molecule type" value="Genomic_DNA"/>
</dbReference>
<evidence type="ECO:0000256" key="6">
    <source>
        <dbReference type="ARBA" id="ARBA00023242"/>
    </source>
</evidence>
<dbReference type="SUPFAM" id="SSF48019">
    <property type="entry name" value="post-AAA+ oligomerization domain-like"/>
    <property type="match status" value="1"/>
</dbReference>
<organism evidence="9">
    <name type="scientific">Oikopleura dioica</name>
    <name type="common">Tunicate</name>
    <dbReference type="NCBI Taxonomy" id="34765"/>
    <lineage>
        <taxon>Eukaryota</taxon>
        <taxon>Metazoa</taxon>
        <taxon>Chordata</taxon>
        <taxon>Tunicata</taxon>
        <taxon>Appendicularia</taxon>
        <taxon>Copelata</taxon>
        <taxon>Oikopleuridae</taxon>
        <taxon>Oikopleura</taxon>
    </lineage>
</organism>
<dbReference type="FunFam" id="3.40.50.300:FF:000129">
    <property type="entry name" value="Replication factor C subunit 5"/>
    <property type="match status" value="1"/>
</dbReference>
<sequence length="350" mass="39040">MEQFLIGGSGAKASTGGGKKKAAPRVLPWIEKYRPKGVNDVCAQEEVVAMLKAVLIEGKELPNMLFYGPPGTGKTSTILAMARDMFGNLASERVCELNASDERGIAVVREKVKNFAMTTANSQRADGKKCPNFKLIILDEADSMTKSAQEALRRTMEVYSKSTRFCLLCNYVSRIIDPITSRTAKFRFRLLPKEIQYNQIRHIREAENVQISENAVEELISVAAGDMRRAVNFLQSLHRLHEDEITPDDVRDVAILCPAEKIDEVIREARSKSYENMLTKVQALLQDGYPAGQFMHQLQDAVIADDAIEDFQKVNIINQIGKADHALTDGADEKVQILAIVSVLQRELSR</sequence>
<dbReference type="Pfam" id="PF08542">
    <property type="entry name" value="Rep_fac_C"/>
    <property type="match status" value="1"/>
</dbReference>
<dbReference type="GO" id="GO:0005524">
    <property type="term" value="F:ATP binding"/>
    <property type="evidence" value="ECO:0007669"/>
    <property type="project" value="UniProtKB-KW"/>
</dbReference>
<dbReference type="FunFam" id="1.20.272.10:FF:000011">
    <property type="entry name" value="Replication factor C subunit 2"/>
    <property type="match status" value="1"/>
</dbReference>
<dbReference type="GO" id="GO:0003689">
    <property type="term" value="F:DNA clamp loader activity"/>
    <property type="evidence" value="ECO:0007669"/>
    <property type="project" value="TreeGrafter"/>
</dbReference>
<name>E4X5L4_OIKDI</name>
<evidence type="ECO:0000256" key="4">
    <source>
        <dbReference type="ARBA" id="ARBA00022741"/>
    </source>
</evidence>
<reference evidence="9" key="1">
    <citation type="journal article" date="2010" name="Science">
        <title>Plasticity of animal genome architecture unmasked by rapid evolution of a pelagic tunicate.</title>
        <authorList>
            <person name="Denoeud F."/>
            <person name="Henriet S."/>
            <person name="Mungpakdee S."/>
            <person name="Aury J.M."/>
            <person name="Da Silva C."/>
            <person name="Brinkmann H."/>
            <person name="Mikhaleva J."/>
            <person name="Olsen L.C."/>
            <person name="Jubin C."/>
            <person name="Canestro C."/>
            <person name="Bouquet J.M."/>
            <person name="Danks G."/>
            <person name="Poulain J."/>
            <person name="Campsteijn C."/>
            <person name="Adamski M."/>
            <person name="Cross I."/>
            <person name="Yadetie F."/>
            <person name="Muffato M."/>
            <person name="Louis A."/>
            <person name="Butcher S."/>
            <person name="Tsagkogeorga G."/>
            <person name="Konrad A."/>
            <person name="Singh S."/>
            <person name="Jensen M.F."/>
            <person name="Cong E.H."/>
            <person name="Eikeseth-Otteraa H."/>
            <person name="Noel B."/>
            <person name="Anthouard V."/>
            <person name="Porcel B.M."/>
            <person name="Kachouri-Lafond R."/>
            <person name="Nishino A."/>
            <person name="Ugolini M."/>
            <person name="Chourrout P."/>
            <person name="Nishida H."/>
            <person name="Aasland R."/>
            <person name="Huzurbazar S."/>
            <person name="Westhof E."/>
            <person name="Delsuc F."/>
            <person name="Lehrach H."/>
            <person name="Reinhardt R."/>
            <person name="Weissenbach J."/>
            <person name="Roy S.W."/>
            <person name="Artiguenave F."/>
            <person name="Postlethwait J.H."/>
            <person name="Manak J.R."/>
            <person name="Thompson E.M."/>
            <person name="Jaillon O."/>
            <person name="Du Pasquier L."/>
            <person name="Boudinot P."/>
            <person name="Liberles D.A."/>
            <person name="Volff J.N."/>
            <person name="Philippe H."/>
            <person name="Lenhard B."/>
            <person name="Roest Crollius H."/>
            <person name="Wincker P."/>
            <person name="Chourrout D."/>
        </authorList>
    </citation>
    <scope>NUCLEOTIDE SEQUENCE [LARGE SCALE GENOMIC DNA]</scope>
</reference>
<keyword evidence="5" id="KW-0067">ATP-binding</keyword>
<keyword evidence="6" id="KW-0539">Nucleus</keyword>
<dbReference type="Gene3D" id="3.40.50.300">
    <property type="entry name" value="P-loop containing nucleotide triphosphate hydrolases"/>
    <property type="match status" value="1"/>
</dbReference>
<dbReference type="PANTHER" id="PTHR11669:SF20">
    <property type="entry name" value="REPLICATION FACTOR C SUBUNIT 4"/>
    <property type="match status" value="1"/>
</dbReference>
<dbReference type="GO" id="GO:0003677">
    <property type="term" value="F:DNA binding"/>
    <property type="evidence" value="ECO:0007669"/>
    <property type="project" value="InterPro"/>
</dbReference>
<dbReference type="Gene3D" id="1.10.8.60">
    <property type="match status" value="1"/>
</dbReference>
<evidence type="ECO:0000256" key="5">
    <source>
        <dbReference type="ARBA" id="ARBA00022840"/>
    </source>
</evidence>
<comment type="similarity">
    <text evidence="2">Belongs to the activator 1 small subunits family.</text>
</comment>
<dbReference type="GO" id="GO:0016887">
    <property type="term" value="F:ATP hydrolysis activity"/>
    <property type="evidence" value="ECO:0007669"/>
    <property type="project" value="InterPro"/>
</dbReference>
<keyword evidence="4" id="KW-0547">Nucleotide-binding</keyword>
<dbReference type="AlphaFoldDB" id="E4X5L4"/>
<dbReference type="InterPro" id="IPR003959">
    <property type="entry name" value="ATPase_AAA_core"/>
</dbReference>
<protein>
    <recommendedName>
        <fullName evidence="8">AAA+ ATPase domain-containing protein</fullName>
    </recommendedName>
</protein>
<dbReference type="InterPro" id="IPR008921">
    <property type="entry name" value="DNA_pol3_clamp-load_cplx_C"/>
</dbReference>
<evidence type="ECO:0000256" key="7">
    <source>
        <dbReference type="SAM" id="MobiDB-lite"/>
    </source>
</evidence>
<evidence type="ECO:0000256" key="1">
    <source>
        <dbReference type="ARBA" id="ARBA00004123"/>
    </source>
</evidence>
<comment type="subcellular location">
    <subcellularLocation>
        <location evidence="1">Nucleus</location>
    </subcellularLocation>
</comment>
<dbReference type="PANTHER" id="PTHR11669">
    <property type="entry name" value="REPLICATION FACTOR C / DNA POLYMERASE III GAMMA-TAU SUBUNIT"/>
    <property type="match status" value="1"/>
</dbReference>
<keyword evidence="3" id="KW-0235">DNA replication</keyword>
<dbReference type="InterPro" id="IPR050238">
    <property type="entry name" value="DNA_Rep/Repair_Clamp_Loader"/>
</dbReference>
<dbReference type="Pfam" id="PF00004">
    <property type="entry name" value="AAA"/>
    <property type="match status" value="1"/>
</dbReference>
<evidence type="ECO:0000256" key="2">
    <source>
        <dbReference type="ARBA" id="ARBA00005378"/>
    </source>
</evidence>
<dbReference type="InterPro" id="IPR003593">
    <property type="entry name" value="AAA+_ATPase"/>
</dbReference>
<evidence type="ECO:0000313" key="9">
    <source>
        <dbReference type="EMBL" id="CBY18583.1"/>
    </source>
</evidence>
<feature type="domain" description="AAA+ ATPase" evidence="8">
    <location>
        <begin position="60"/>
        <end position="194"/>
    </location>
</feature>
<dbReference type="Proteomes" id="UP000001307">
    <property type="component" value="Unassembled WGS sequence"/>
</dbReference>
<keyword evidence="10" id="KW-1185">Reference proteome</keyword>
<dbReference type="GO" id="GO:0005634">
    <property type="term" value="C:nucleus"/>
    <property type="evidence" value="ECO:0007669"/>
    <property type="project" value="UniProtKB-SubCell"/>
</dbReference>
<dbReference type="Gene3D" id="1.20.272.10">
    <property type="match status" value="1"/>
</dbReference>
<gene>
    <name evidence="9" type="ORF">GSOID_T00002451001</name>
</gene>
<dbReference type="CDD" id="cd18140">
    <property type="entry name" value="HLD_clamp_RFC"/>
    <property type="match status" value="1"/>
</dbReference>
<dbReference type="NCBIfam" id="NF001679">
    <property type="entry name" value="PRK00440.1"/>
    <property type="match status" value="1"/>
</dbReference>
<dbReference type="InterPro" id="IPR013748">
    <property type="entry name" value="Rep_factorC_C"/>
</dbReference>
<proteinExistence type="inferred from homology"/>
<accession>E4X5L4</accession>
<dbReference type="SMART" id="SM00382">
    <property type="entry name" value="AAA"/>
    <property type="match status" value="1"/>
</dbReference>
<dbReference type="InParanoid" id="E4X5L4"/>
<dbReference type="SUPFAM" id="SSF52540">
    <property type="entry name" value="P-loop containing nucleoside triphosphate hydrolases"/>
    <property type="match status" value="1"/>
</dbReference>
<dbReference type="OrthoDB" id="10249205at2759"/>
<dbReference type="GO" id="GO:0006281">
    <property type="term" value="P:DNA repair"/>
    <property type="evidence" value="ECO:0007669"/>
    <property type="project" value="TreeGrafter"/>
</dbReference>
<evidence type="ECO:0000259" key="8">
    <source>
        <dbReference type="SMART" id="SM00382"/>
    </source>
</evidence>
<dbReference type="GO" id="GO:0006261">
    <property type="term" value="P:DNA-templated DNA replication"/>
    <property type="evidence" value="ECO:0007669"/>
    <property type="project" value="TreeGrafter"/>
</dbReference>
<dbReference type="FunCoup" id="E4X5L4">
    <property type="interactions" value="366"/>
</dbReference>